<dbReference type="FunFam" id="3.30.565.10:FF:000010">
    <property type="entry name" value="Sensor histidine kinase RcsC"/>
    <property type="match status" value="1"/>
</dbReference>
<dbReference type="Pfam" id="PF00672">
    <property type="entry name" value="HAMP"/>
    <property type="match status" value="1"/>
</dbReference>
<dbReference type="FunFam" id="1.10.287.130:FF:000004">
    <property type="entry name" value="Ethylene receptor 1"/>
    <property type="match status" value="1"/>
</dbReference>
<evidence type="ECO:0000256" key="2">
    <source>
        <dbReference type="ARBA" id="ARBA00004370"/>
    </source>
</evidence>
<keyword evidence="9" id="KW-0067">ATP-binding</keyword>
<dbReference type="CDD" id="cd17546">
    <property type="entry name" value="REC_hyHK_CKI1_RcsC-like"/>
    <property type="match status" value="1"/>
</dbReference>
<dbReference type="EC" id="2.7.13.3" evidence="3"/>
<evidence type="ECO:0000256" key="12">
    <source>
        <dbReference type="PROSITE-ProRule" id="PRU00169"/>
    </source>
</evidence>
<dbReference type="InterPro" id="IPR019247">
    <property type="entry name" value="Histidine_kinase_BarA_N"/>
</dbReference>
<dbReference type="InterPro" id="IPR003660">
    <property type="entry name" value="HAMP_dom"/>
</dbReference>
<proteinExistence type="predicted"/>
<dbReference type="STRING" id="398767.Glov_1117"/>
<keyword evidence="7" id="KW-0547">Nucleotide-binding</keyword>
<evidence type="ECO:0000313" key="17">
    <source>
        <dbReference type="EMBL" id="ACD94839.1"/>
    </source>
</evidence>
<dbReference type="InterPro" id="IPR005467">
    <property type="entry name" value="His_kinase_dom"/>
</dbReference>
<keyword evidence="5 17" id="KW-0808">Transferase</keyword>
<accession>B3E6L4</accession>
<dbReference type="PANTHER" id="PTHR43047">
    <property type="entry name" value="TWO-COMPONENT HISTIDINE PROTEIN KINASE"/>
    <property type="match status" value="1"/>
</dbReference>
<feature type="domain" description="HAMP" evidence="16">
    <location>
        <begin position="224"/>
        <end position="276"/>
    </location>
</feature>
<dbReference type="Proteomes" id="UP000002420">
    <property type="component" value="Chromosome"/>
</dbReference>
<dbReference type="HOGENOM" id="CLU_000445_104_15_7"/>
<comment type="subcellular location">
    <subcellularLocation>
        <location evidence="2">Membrane</location>
    </subcellularLocation>
</comment>
<dbReference type="CDD" id="cd06225">
    <property type="entry name" value="HAMP"/>
    <property type="match status" value="1"/>
</dbReference>
<evidence type="ECO:0000256" key="10">
    <source>
        <dbReference type="ARBA" id="ARBA00022989"/>
    </source>
</evidence>
<dbReference type="InterPro" id="IPR036097">
    <property type="entry name" value="HisK_dim/P_sf"/>
</dbReference>
<keyword evidence="18" id="KW-1185">Reference proteome</keyword>
<dbReference type="PROSITE" id="PS50885">
    <property type="entry name" value="HAMP"/>
    <property type="match status" value="1"/>
</dbReference>
<evidence type="ECO:0000256" key="6">
    <source>
        <dbReference type="ARBA" id="ARBA00022692"/>
    </source>
</evidence>
<dbReference type="InterPro" id="IPR011006">
    <property type="entry name" value="CheY-like_superfamily"/>
</dbReference>
<keyword evidence="4 12" id="KW-0597">Phosphoprotein</keyword>
<dbReference type="GO" id="GO:0000155">
    <property type="term" value="F:phosphorelay sensor kinase activity"/>
    <property type="evidence" value="ECO:0007669"/>
    <property type="project" value="InterPro"/>
</dbReference>
<dbReference type="CDD" id="cd00082">
    <property type="entry name" value="HisKA"/>
    <property type="match status" value="1"/>
</dbReference>
<evidence type="ECO:0000256" key="11">
    <source>
        <dbReference type="ARBA" id="ARBA00023136"/>
    </source>
</evidence>
<dbReference type="PROSITE" id="PS50109">
    <property type="entry name" value="HIS_KIN"/>
    <property type="match status" value="1"/>
</dbReference>
<dbReference type="SMART" id="SM00388">
    <property type="entry name" value="HisKA"/>
    <property type="match status" value="1"/>
</dbReference>
<dbReference type="AlphaFoldDB" id="B3E6L4"/>
<evidence type="ECO:0000256" key="4">
    <source>
        <dbReference type="ARBA" id="ARBA00022553"/>
    </source>
</evidence>
<reference evidence="17 18" key="1">
    <citation type="submission" date="2008-05" db="EMBL/GenBank/DDBJ databases">
        <title>Complete sequence of chromosome of Geobacter lovleyi SZ.</title>
        <authorList>
            <consortium name="US DOE Joint Genome Institute"/>
            <person name="Lucas S."/>
            <person name="Copeland A."/>
            <person name="Lapidus A."/>
            <person name="Glavina del Rio T."/>
            <person name="Dalin E."/>
            <person name="Tice H."/>
            <person name="Bruce D."/>
            <person name="Goodwin L."/>
            <person name="Pitluck S."/>
            <person name="Chertkov O."/>
            <person name="Meincke L."/>
            <person name="Brettin T."/>
            <person name="Detter J.C."/>
            <person name="Han C."/>
            <person name="Tapia R."/>
            <person name="Kuske C.R."/>
            <person name="Schmutz J."/>
            <person name="Larimer F."/>
            <person name="Land M."/>
            <person name="Hauser L."/>
            <person name="Kyrpides N."/>
            <person name="Mikhailova N."/>
            <person name="Sung Y."/>
            <person name="Fletcher K.E."/>
            <person name="Ritalahti K.M."/>
            <person name="Loeffler F.E."/>
            <person name="Richardson P."/>
        </authorList>
    </citation>
    <scope>NUCLEOTIDE SEQUENCE [LARGE SCALE GENOMIC DNA]</scope>
    <source>
        <strain evidence="18">ATCC BAA-1151 / DSM 17278 / SZ</strain>
    </source>
</reference>
<dbReference type="SUPFAM" id="SSF52172">
    <property type="entry name" value="CheY-like"/>
    <property type="match status" value="1"/>
</dbReference>
<dbReference type="Gene3D" id="3.40.50.2300">
    <property type="match status" value="1"/>
</dbReference>
<feature type="transmembrane region" description="Helical" evidence="13">
    <location>
        <begin position="36"/>
        <end position="53"/>
    </location>
</feature>
<evidence type="ECO:0000256" key="3">
    <source>
        <dbReference type="ARBA" id="ARBA00012438"/>
    </source>
</evidence>
<evidence type="ECO:0000259" key="14">
    <source>
        <dbReference type="PROSITE" id="PS50109"/>
    </source>
</evidence>
<keyword evidence="8 17" id="KW-0418">Kinase</keyword>
<dbReference type="PRINTS" id="PR00344">
    <property type="entry name" value="BCTRLSENSOR"/>
</dbReference>
<sequence length="770" mass="85739">MKNTDMHSNQLVPEEQQQGLSGRLAALVPLTFRGRAMLFLFPMIVIISMVYTFESISTERKILKSEIIKKGETIAAIAARNAELSLLSENFEQLKISAQPLMEIKDVAFVSFLNKRSEILLHEGKQYPLTSPLTLGSDRLISFSEHDDVFEFIVPVITIKAAEGFFLLEGNGADATVREQIGWVRIGLSKEVMSRSEHRIIIRGSMLAVAFSIVGALLLYLFVSLATRPLYALIDAVKEVREGEHPEVPVLSPKSEIGRLTAEFNRMSRAIKEREDELKRHRDHLEELVAERTAELTIAKEQAESANRAKSDFLSSMSHELRTPLNAILGYAQILRLHNNLSDIQRQQLDIMRNSGEHLLTLINDILDVGKIEANKMDVEDAVFDLPALIAQVFNLTKLQAEEKELQFHYEPETPLPAYVHGDERKLRQILLNLLSNAVKYTRRGSVTMRVSYGRAGDGLFRCEVADTGIGIPADKLGVIFEPFTQLTNDRQGREGTGLGLNITKRLLTLIQGTMGVESIPGKGSTFWLEVPLASLLDDEISQEMNECHIVGYRGPRKRILVVDDTVGNTALLVSLLEPLGFDLDTAQNGQEALLQASEQRPDLVLLDLVMPEVDGLEAARLLRQDTALASTKIIGASATVTDSNHKEAFVNACDDFVTKPIRIDLLLEKISGLLGIEWETAVVTTARDDREPKSWKDDEPFVVPPSAELEVLHELAMMGDMLEIEAWATALEAQDTTYRCFAERLRELAKAFKAKAILALVEQCRGAAT</sequence>
<evidence type="ECO:0000256" key="13">
    <source>
        <dbReference type="SAM" id="Phobius"/>
    </source>
</evidence>
<dbReference type="Pfam" id="PF00072">
    <property type="entry name" value="Response_reg"/>
    <property type="match status" value="1"/>
</dbReference>
<evidence type="ECO:0000256" key="8">
    <source>
        <dbReference type="ARBA" id="ARBA00022777"/>
    </source>
</evidence>
<protein>
    <recommendedName>
        <fullName evidence="3">histidine kinase</fullName>
        <ecNumber evidence="3">2.7.13.3</ecNumber>
    </recommendedName>
</protein>
<dbReference type="Gene3D" id="6.10.340.10">
    <property type="match status" value="1"/>
</dbReference>
<dbReference type="SMART" id="SM00387">
    <property type="entry name" value="HATPase_c"/>
    <property type="match status" value="1"/>
</dbReference>
<dbReference type="InterPro" id="IPR003594">
    <property type="entry name" value="HATPase_dom"/>
</dbReference>
<dbReference type="Pfam" id="PF09984">
    <property type="entry name" value="sCache_4"/>
    <property type="match status" value="1"/>
</dbReference>
<dbReference type="SMART" id="SM00448">
    <property type="entry name" value="REC"/>
    <property type="match status" value="1"/>
</dbReference>
<evidence type="ECO:0000313" key="18">
    <source>
        <dbReference type="Proteomes" id="UP000002420"/>
    </source>
</evidence>
<dbReference type="InterPro" id="IPR036890">
    <property type="entry name" value="HATPase_C_sf"/>
</dbReference>
<feature type="transmembrane region" description="Helical" evidence="13">
    <location>
        <begin position="200"/>
        <end position="223"/>
    </location>
</feature>
<dbReference type="InterPro" id="IPR004358">
    <property type="entry name" value="Sig_transdc_His_kin-like_C"/>
</dbReference>
<dbReference type="Pfam" id="PF00512">
    <property type="entry name" value="HisKA"/>
    <property type="match status" value="1"/>
</dbReference>
<evidence type="ECO:0000256" key="9">
    <source>
        <dbReference type="ARBA" id="ARBA00022840"/>
    </source>
</evidence>
<feature type="domain" description="Histidine kinase" evidence="14">
    <location>
        <begin position="316"/>
        <end position="535"/>
    </location>
</feature>
<dbReference type="GO" id="GO:0016020">
    <property type="term" value="C:membrane"/>
    <property type="evidence" value="ECO:0007669"/>
    <property type="project" value="UniProtKB-SubCell"/>
</dbReference>
<dbReference type="Pfam" id="PF02518">
    <property type="entry name" value="HATPase_c"/>
    <property type="match status" value="1"/>
</dbReference>
<dbReference type="InterPro" id="IPR003661">
    <property type="entry name" value="HisK_dim/P_dom"/>
</dbReference>
<keyword evidence="10 13" id="KW-1133">Transmembrane helix</keyword>
<dbReference type="RefSeq" id="WP_012469188.1">
    <property type="nucleotide sequence ID" value="NC_010814.1"/>
</dbReference>
<dbReference type="Gene3D" id="1.10.287.130">
    <property type="match status" value="1"/>
</dbReference>
<dbReference type="SUPFAM" id="SSF55874">
    <property type="entry name" value="ATPase domain of HSP90 chaperone/DNA topoisomerase II/histidine kinase"/>
    <property type="match status" value="1"/>
</dbReference>
<dbReference type="InterPro" id="IPR001789">
    <property type="entry name" value="Sig_transdc_resp-reg_receiver"/>
</dbReference>
<name>B3E6L4_TRIL1</name>
<dbReference type="GO" id="GO:0005524">
    <property type="term" value="F:ATP binding"/>
    <property type="evidence" value="ECO:0007669"/>
    <property type="project" value="UniProtKB-KW"/>
</dbReference>
<dbReference type="Gene3D" id="3.30.565.10">
    <property type="entry name" value="Histidine kinase-like ATPase, C-terminal domain"/>
    <property type="match status" value="1"/>
</dbReference>
<evidence type="ECO:0000259" key="15">
    <source>
        <dbReference type="PROSITE" id="PS50110"/>
    </source>
</evidence>
<dbReference type="SUPFAM" id="SSF158472">
    <property type="entry name" value="HAMP domain-like"/>
    <property type="match status" value="1"/>
</dbReference>
<keyword evidence="6 13" id="KW-0812">Transmembrane</keyword>
<dbReference type="EMBL" id="CP001089">
    <property type="protein sequence ID" value="ACD94839.1"/>
    <property type="molecule type" value="Genomic_DNA"/>
</dbReference>
<dbReference type="SUPFAM" id="SSF47384">
    <property type="entry name" value="Homodimeric domain of signal transducing histidine kinase"/>
    <property type="match status" value="1"/>
</dbReference>
<dbReference type="eggNOG" id="COG2205">
    <property type="taxonomic scope" value="Bacteria"/>
</dbReference>
<feature type="domain" description="Response regulatory" evidence="15">
    <location>
        <begin position="559"/>
        <end position="675"/>
    </location>
</feature>
<dbReference type="PROSITE" id="PS50110">
    <property type="entry name" value="RESPONSE_REGULATORY"/>
    <property type="match status" value="1"/>
</dbReference>
<dbReference type="SMART" id="SM00304">
    <property type="entry name" value="HAMP"/>
    <property type="match status" value="1"/>
</dbReference>
<evidence type="ECO:0000256" key="5">
    <source>
        <dbReference type="ARBA" id="ARBA00022679"/>
    </source>
</evidence>
<dbReference type="OrthoDB" id="9816309at2"/>
<comment type="catalytic activity">
    <reaction evidence="1">
        <text>ATP + protein L-histidine = ADP + protein N-phospho-L-histidine.</text>
        <dbReference type="EC" id="2.7.13.3"/>
    </reaction>
</comment>
<gene>
    <name evidence="17" type="ordered locus">Glov_1117</name>
</gene>
<evidence type="ECO:0000256" key="7">
    <source>
        <dbReference type="ARBA" id="ARBA00022741"/>
    </source>
</evidence>
<feature type="modified residue" description="4-aspartylphosphate" evidence="12">
    <location>
        <position position="608"/>
    </location>
</feature>
<evidence type="ECO:0000259" key="16">
    <source>
        <dbReference type="PROSITE" id="PS50885"/>
    </source>
</evidence>
<evidence type="ECO:0000256" key="1">
    <source>
        <dbReference type="ARBA" id="ARBA00000085"/>
    </source>
</evidence>
<keyword evidence="11 13" id="KW-0472">Membrane</keyword>
<dbReference type="eggNOG" id="COG3437">
    <property type="taxonomic scope" value="Bacteria"/>
</dbReference>
<dbReference type="KEGG" id="glo:Glov_1117"/>
<dbReference type="CDD" id="cd16922">
    <property type="entry name" value="HATPase_EvgS-ArcB-TorS-like"/>
    <property type="match status" value="1"/>
</dbReference>
<organism evidence="17 18">
    <name type="scientific">Trichlorobacter lovleyi (strain ATCC BAA-1151 / DSM 17278 / SZ)</name>
    <name type="common">Geobacter lovleyi</name>
    <dbReference type="NCBI Taxonomy" id="398767"/>
    <lineage>
        <taxon>Bacteria</taxon>
        <taxon>Pseudomonadati</taxon>
        <taxon>Thermodesulfobacteriota</taxon>
        <taxon>Desulfuromonadia</taxon>
        <taxon>Geobacterales</taxon>
        <taxon>Geobacteraceae</taxon>
        <taxon>Trichlorobacter</taxon>
    </lineage>
</organism>